<dbReference type="GO" id="GO:0016538">
    <property type="term" value="F:cyclin-dependent protein serine/threonine kinase regulator activity"/>
    <property type="evidence" value="ECO:0007669"/>
    <property type="project" value="TreeGrafter"/>
</dbReference>
<dbReference type="InterPro" id="IPR036915">
    <property type="entry name" value="Cyclin-like_sf"/>
</dbReference>
<organism evidence="2 4">
    <name type="scientific">Venturia inaequalis</name>
    <name type="common">Apple scab fungus</name>
    <dbReference type="NCBI Taxonomy" id="5025"/>
    <lineage>
        <taxon>Eukaryota</taxon>
        <taxon>Fungi</taxon>
        <taxon>Dikarya</taxon>
        <taxon>Ascomycota</taxon>
        <taxon>Pezizomycotina</taxon>
        <taxon>Dothideomycetes</taxon>
        <taxon>Pleosporomycetidae</taxon>
        <taxon>Venturiales</taxon>
        <taxon>Venturiaceae</taxon>
        <taxon>Venturia</taxon>
    </lineage>
</organism>
<dbReference type="PANTHER" id="PTHR15615">
    <property type="match status" value="1"/>
</dbReference>
<dbReference type="PANTHER" id="PTHR15615:SF117">
    <property type="entry name" value="PHO85 CYCLIN PHO80"/>
    <property type="match status" value="1"/>
</dbReference>
<keyword evidence="5" id="KW-1185">Reference proteome</keyword>
<dbReference type="CDD" id="cd20558">
    <property type="entry name" value="CYCLIN_ScPCL7-like"/>
    <property type="match status" value="1"/>
</dbReference>
<feature type="region of interest" description="Disordered" evidence="1">
    <location>
        <begin position="118"/>
        <end position="177"/>
    </location>
</feature>
<feature type="compositionally biased region" description="Polar residues" evidence="1">
    <location>
        <begin position="44"/>
        <end position="63"/>
    </location>
</feature>
<feature type="region of interest" description="Disordered" evidence="1">
    <location>
        <begin position="1"/>
        <end position="94"/>
    </location>
</feature>
<feature type="compositionally biased region" description="Basic and acidic residues" evidence="1">
    <location>
        <begin position="135"/>
        <end position="149"/>
    </location>
</feature>
<name>A0A8H3UN84_VENIN</name>
<dbReference type="EMBL" id="WNWS01000289">
    <property type="protein sequence ID" value="KAE9971764.1"/>
    <property type="molecule type" value="Genomic_DNA"/>
</dbReference>
<evidence type="ECO:0000256" key="1">
    <source>
        <dbReference type="SAM" id="MobiDB-lite"/>
    </source>
</evidence>
<feature type="compositionally biased region" description="Polar residues" evidence="1">
    <location>
        <begin position="71"/>
        <end position="83"/>
    </location>
</feature>
<reference evidence="2 4" key="1">
    <citation type="submission" date="2018-12" db="EMBL/GenBank/DDBJ databases">
        <title>Venturia inaequalis Genome Resource.</title>
        <authorList>
            <person name="Lichtner F.J."/>
        </authorList>
    </citation>
    <scope>NUCLEOTIDE SEQUENCE [LARGE SCALE GENOMIC DNA]</scope>
    <source>
        <strain evidence="2 4">120213</strain>
        <strain evidence="3 5">DMI_063113</strain>
    </source>
</reference>
<evidence type="ECO:0008006" key="6">
    <source>
        <dbReference type="Google" id="ProtNLM"/>
    </source>
</evidence>
<dbReference type="GO" id="GO:0000307">
    <property type="term" value="C:cyclin-dependent protein kinase holoenzyme complex"/>
    <property type="evidence" value="ECO:0007669"/>
    <property type="project" value="TreeGrafter"/>
</dbReference>
<dbReference type="Proteomes" id="UP000447873">
    <property type="component" value="Unassembled WGS sequence"/>
</dbReference>
<evidence type="ECO:0000313" key="2">
    <source>
        <dbReference type="EMBL" id="KAE9971764.1"/>
    </source>
</evidence>
<dbReference type="Proteomes" id="UP000490939">
    <property type="component" value="Unassembled WGS sequence"/>
</dbReference>
<dbReference type="AlphaFoldDB" id="A0A8H3UN84"/>
<comment type="caution">
    <text evidence="2">The sequence shown here is derived from an EMBL/GenBank/DDBJ whole genome shotgun (WGS) entry which is preliminary data.</text>
</comment>
<dbReference type="EMBL" id="WNWR01000193">
    <property type="protein sequence ID" value="KAE9989318.1"/>
    <property type="molecule type" value="Genomic_DNA"/>
</dbReference>
<dbReference type="GO" id="GO:0019901">
    <property type="term" value="F:protein kinase binding"/>
    <property type="evidence" value="ECO:0007669"/>
    <property type="project" value="InterPro"/>
</dbReference>
<dbReference type="Gene3D" id="1.10.472.10">
    <property type="entry name" value="Cyclin-like"/>
    <property type="match status" value="1"/>
</dbReference>
<dbReference type="InterPro" id="IPR013922">
    <property type="entry name" value="Cyclin_PHO80-like"/>
</dbReference>
<dbReference type="GO" id="GO:0005634">
    <property type="term" value="C:nucleus"/>
    <property type="evidence" value="ECO:0007669"/>
    <property type="project" value="TreeGrafter"/>
</dbReference>
<feature type="compositionally biased region" description="Polar residues" evidence="1">
    <location>
        <begin position="152"/>
        <end position="164"/>
    </location>
</feature>
<evidence type="ECO:0000313" key="4">
    <source>
        <dbReference type="Proteomes" id="UP000447873"/>
    </source>
</evidence>
<protein>
    <recommendedName>
        <fullName evidence="6">Cyclin-domain-containing protein</fullName>
    </recommendedName>
</protein>
<dbReference type="SUPFAM" id="SSF47954">
    <property type="entry name" value="Cyclin-like"/>
    <property type="match status" value="1"/>
</dbReference>
<evidence type="ECO:0000313" key="3">
    <source>
        <dbReference type="EMBL" id="KAE9989318.1"/>
    </source>
</evidence>
<gene>
    <name evidence="3" type="ORF">EG327_002865</name>
    <name evidence="2" type="ORF">EG328_005382</name>
</gene>
<dbReference type="Pfam" id="PF08613">
    <property type="entry name" value="Cyclin"/>
    <property type="match status" value="1"/>
</dbReference>
<sequence length="404" mass="44628">MSIITSVSPNLSPKTSFHGHDRSYVGQVRRSNSRFSTTSTRNSHASTSPADSSFRQTPTQPSRSPAPAMKTATTVDSGTQYTPPSFPPTDRRHINISNSSHVHTSIDTQMDNESMFVKQEEPSASAIRQISPPKKLGDDPQTHTTEDRPVNGQGTVLNGLNSAPQPGIDSPSKRARGPEMAKKVMPRDYMKCNVTDLGHVIAGMLQELVELNDKRELDTNALTRFHSRAPPAISIQAYLNRIIVHATPSQPILLSVVYWIDRLCARYSHFNISSLTVHRYLITATTVAAKGLSDSFWTNSTYSRVGGVSVKELFLLELEFLERMDWKIIPPADVLVQYYENLVARSKAYVLEEDGKPPAATNPVSPSVPCYTALLATPHSVTFCYLRAWQPGSQRSEHIALITG</sequence>
<evidence type="ECO:0000313" key="5">
    <source>
        <dbReference type="Proteomes" id="UP000490939"/>
    </source>
</evidence>
<feature type="compositionally biased region" description="Polar residues" evidence="1">
    <location>
        <begin position="1"/>
        <end position="15"/>
    </location>
</feature>
<feature type="compositionally biased region" description="Low complexity" evidence="1">
    <location>
        <begin position="29"/>
        <end position="43"/>
    </location>
</feature>
<accession>A0A8H3UN84</accession>
<proteinExistence type="predicted"/>